<evidence type="ECO:0000256" key="4">
    <source>
        <dbReference type="ARBA" id="ARBA00022676"/>
    </source>
</evidence>
<evidence type="ECO:0000256" key="10">
    <source>
        <dbReference type="ARBA" id="ARBA00023136"/>
    </source>
</evidence>
<proteinExistence type="inferred from homology"/>
<dbReference type="EMBL" id="OC925428">
    <property type="protein sequence ID" value="CAD7656134.1"/>
    <property type="molecule type" value="Genomic_DNA"/>
</dbReference>
<keyword evidence="10" id="KW-0472">Membrane</keyword>
<comment type="subcellular location">
    <subcellularLocation>
        <location evidence="1 12">Golgi apparatus</location>
        <location evidence="1 12">Golgi stack membrane</location>
        <topology evidence="1 12">Single-pass type II membrane protein</topology>
    </subcellularLocation>
</comment>
<comment type="similarity">
    <text evidence="3 12">Belongs to the glycosyltransferase 10 family.</text>
</comment>
<feature type="non-terminal residue" evidence="15">
    <location>
        <position position="446"/>
    </location>
</feature>
<evidence type="ECO:0000256" key="12">
    <source>
        <dbReference type="RuleBase" id="RU003832"/>
    </source>
</evidence>
<organism evidence="15">
    <name type="scientific">Oppiella nova</name>
    <dbReference type="NCBI Taxonomy" id="334625"/>
    <lineage>
        <taxon>Eukaryota</taxon>
        <taxon>Metazoa</taxon>
        <taxon>Ecdysozoa</taxon>
        <taxon>Arthropoda</taxon>
        <taxon>Chelicerata</taxon>
        <taxon>Arachnida</taxon>
        <taxon>Acari</taxon>
        <taxon>Acariformes</taxon>
        <taxon>Sarcoptiformes</taxon>
        <taxon>Oribatida</taxon>
        <taxon>Brachypylina</taxon>
        <taxon>Oppioidea</taxon>
        <taxon>Oppiidae</taxon>
        <taxon>Oppiella</taxon>
    </lineage>
</organism>
<dbReference type="GO" id="GO:0032580">
    <property type="term" value="C:Golgi cisterna membrane"/>
    <property type="evidence" value="ECO:0007669"/>
    <property type="project" value="UniProtKB-SubCell"/>
</dbReference>
<evidence type="ECO:0000259" key="13">
    <source>
        <dbReference type="Pfam" id="PF00852"/>
    </source>
</evidence>
<dbReference type="EMBL" id="CAJPVJ010010603">
    <property type="protein sequence ID" value="CAG2173321.1"/>
    <property type="molecule type" value="Genomic_DNA"/>
</dbReference>
<dbReference type="PANTHER" id="PTHR48438">
    <property type="entry name" value="ALPHA-(1,3)-FUCOSYLTRANSFERASE C-RELATED"/>
    <property type="match status" value="1"/>
</dbReference>
<dbReference type="InterPro" id="IPR001503">
    <property type="entry name" value="Glyco_trans_10"/>
</dbReference>
<evidence type="ECO:0000256" key="6">
    <source>
        <dbReference type="ARBA" id="ARBA00022692"/>
    </source>
</evidence>
<feature type="domain" description="Fucosyltransferase N-terminal" evidence="14">
    <location>
        <begin position="20"/>
        <end position="125"/>
    </location>
</feature>
<evidence type="ECO:0000256" key="3">
    <source>
        <dbReference type="ARBA" id="ARBA00008919"/>
    </source>
</evidence>
<accession>A0A7R9MA26</accession>
<evidence type="ECO:0000256" key="5">
    <source>
        <dbReference type="ARBA" id="ARBA00022679"/>
    </source>
</evidence>
<evidence type="ECO:0000259" key="14">
    <source>
        <dbReference type="Pfam" id="PF17039"/>
    </source>
</evidence>
<keyword evidence="6 12" id="KW-0812">Transmembrane</keyword>
<comment type="pathway">
    <text evidence="2">Protein modification; protein glycosylation.</text>
</comment>
<name>A0A7R9MA26_9ACAR</name>
<keyword evidence="7" id="KW-0735">Signal-anchor</keyword>
<evidence type="ECO:0000256" key="1">
    <source>
        <dbReference type="ARBA" id="ARBA00004447"/>
    </source>
</evidence>
<sequence length="446" mass="52514">HLDNRHPLHFKHGINSDEYRVLLWHKRFGSDDWSRLDLKTLNCNFSNCLLTEDKSQLDSVDAVFFHWWDINPSDLPHNHIPGQKWILYNWEPPVYTRKLKGRAIADQIDWVMSYRTDSDIYVPYGSVIPCDNKWQNEDLFDGKNRSVAWIVSNCHSDGNREEYVRELVKYIDIDIYGGCGQYQCPRDDSCLQMIEKKYKFYLSFENSVNWLSISISISTEVVVNTSAREMILLCKDYVTEKLFHIAQYNIIPVVYGSANYSQIMPKNSYINTADFGSPQELANHLKEISSDKQKYNSYMNWKNTYCSQMTYYKYFCSLCKDYVTEKLFRIAEYDVIPVVYGSANYSQIMPKNSYINTADFGSPQELANHLKEISSDKQMYNSYMNWKNTYCSKQTHYKYFCSVCQELNVNSNVNSTKHWNKDDLINWFYRDANCLHPTNDSFTSVP</sequence>
<dbReference type="InterPro" id="IPR055270">
    <property type="entry name" value="Glyco_tran_10_C"/>
</dbReference>
<dbReference type="Pfam" id="PF17039">
    <property type="entry name" value="Glyco_tran_10_N"/>
    <property type="match status" value="1"/>
</dbReference>
<evidence type="ECO:0000256" key="8">
    <source>
        <dbReference type="ARBA" id="ARBA00022989"/>
    </source>
</evidence>
<dbReference type="SUPFAM" id="SSF53756">
    <property type="entry name" value="UDP-Glycosyltransferase/glycogen phosphorylase"/>
    <property type="match status" value="3"/>
</dbReference>
<feature type="domain" description="Fucosyltransferase C-terminal" evidence="13">
    <location>
        <begin position="142"/>
        <end position="208"/>
    </location>
</feature>
<evidence type="ECO:0000313" key="15">
    <source>
        <dbReference type="EMBL" id="CAD7656134.1"/>
    </source>
</evidence>
<reference evidence="15" key="1">
    <citation type="submission" date="2020-11" db="EMBL/GenBank/DDBJ databases">
        <authorList>
            <person name="Tran Van P."/>
        </authorList>
    </citation>
    <scope>NUCLEOTIDE SEQUENCE</scope>
</reference>
<keyword evidence="9 12" id="KW-0333">Golgi apparatus</keyword>
<dbReference type="Pfam" id="PF00852">
    <property type="entry name" value="Glyco_transf_10"/>
    <property type="match status" value="2"/>
</dbReference>
<keyword evidence="5 12" id="KW-0808">Transferase</keyword>
<feature type="domain" description="Fucosyltransferase C-terminal" evidence="13">
    <location>
        <begin position="316"/>
        <end position="413"/>
    </location>
</feature>
<protein>
    <recommendedName>
        <fullName evidence="12">Fucosyltransferase</fullName>
        <ecNumber evidence="12">2.4.1.-</ecNumber>
    </recommendedName>
</protein>
<gene>
    <name evidence="15" type="ORF">ONB1V03_LOCUS12774</name>
</gene>
<dbReference type="InterPro" id="IPR038577">
    <property type="entry name" value="GT10-like_C_sf"/>
</dbReference>
<evidence type="ECO:0000313" key="16">
    <source>
        <dbReference type="Proteomes" id="UP000728032"/>
    </source>
</evidence>
<evidence type="ECO:0000256" key="11">
    <source>
        <dbReference type="ARBA" id="ARBA00023180"/>
    </source>
</evidence>
<dbReference type="EC" id="2.4.1.-" evidence="12"/>
<evidence type="ECO:0000256" key="7">
    <source>
        <dbReference type="ARBA" id="ARBA00022968"/>
    </source>
</evidence>
<dbReference type="InterPro" id="IPR031481">
    <property type="entry name" value="Glyco_tran_10_N"/>
</dbReference>
<dbReference type="GO" id="GO:0008417">
    <property type="term" value="F:fucosyltransferase activity"/>
    <property type="evidence" value="ECO:0007669"/>
    <property type="project" value="InterPro"/>
</dbReference>
<dbReference type="AlphaFoldDB" id="A0A7R9MA26"/>
<dbReference type="Gene3D" id="3.40.50.11660">
    <property type="entry name" value="Glycosyl transferase family 10, C-terminal domain"/>
    <property type="match status" value="3"/>
</dbReference>
<evidence type="ECO:0000256" key="2">
    <source>
        <dbReference type="ARBA" id="ARBA00004922"/>
    </source>
</evidence>
<dbReference type="PANTHER" id="PTHR48438:SF1">
    <property type="entry name" value="ALPHA-(1,3)-FUCOSYLTRANSFERASE C-RELATED"/>
    <property type="match status" value="1"/>
</dbReference>
<dbReference type="Proteomes" id="UP000728032">
    <property type="component" value="Unassembled WGS sequence"/>
</dbReference>
<keyword evidence="4 12" id="KW-0328">Glycosyltransferase</keyword>
<evidence type="ECO:0000256" key="9">
    <source>
        <dbReference type="ARBA" id="ARBA00023034"/>
    </source>
</evidence>
<dbReference type="OrthoDB" id="427096at2759"/>
<keyword evidence="16" id="KW-1185">Reference proteome</keyword>
<keyword evidence="11" id="KW-0325">Glycoprotein</keyword>
<dbReference type="UniPathway" id="UPA00378"/>
<keyword evidence="8" id="KW-1133">Transmembrane helix</keyword>